<evidence type="ECO:0008006" key="3">
    <source>
        <dbReference type="Google" id="ProtNLM"/>
    </source>
</evidence>
<reference evidence="1 2" key="1">
    <citation type="journal article" date="2021" name="Commun. Biol.">
        <title>The genome of Shorea leprosula (Dipterocarpaceae) highlights the ecological relevance of drought in aseasonal tropical rainforests.</title>
        <authorList>
            <person name="Ng K.K.S."/>
            <person name="Kobayashi M.J."/>
            <person name="Fawcett J.A."/>
            <person name="Hatakeyama M."/>
            <person name="Paape T."/>
            <person name="Ng C.H."/>
            <person name="Ang C.C."/>
            <person name="Tnah L.H."/>
            <person name="Lee C.T."/>
            <person name="Nishiyama T."/>
            <person name="Sese J."/>
            <person name="O'Brien M.J."/>
            <person name="Copetti D."/>
            <person name="Mohd Noor M.I."/>
            <person name="Ong R.C."/>
            <person name="Putra M."/>
            <person name="Sireger I.Z."/>
            <person name="Indrioko S."/>
            <person name="Kosugi Y."/>
            <person name="Izuno A."/>
            <person name="Isagi Y."/>
            <person name="Lee S.L."/>
            <person name="Shimizu K.K."/>
        </authorList>
    </citation>
    <scope>NUCLEOTIDE SEQUENCE [LARGE SCALE GENOMIC DNA]</scope>
    <source>
        <strain evidence="1">214</strain>
    </source>
</reference>
<dbReference type="EMBL" id="BPVZ01000074">
    <property type="protein sequence ID" value="GKV27113.1"/>
    <property type="molecule type" value="Genomic_DNA"/>
</dbReference>
<accession>A0AAV5KRM5</accession>
<comment type="caution">
    <text evidence="1">The sequence shown here is derived from an EMBL/GenBank/DDBJ whole genome shotgun (WGS) entry which is preliminary data.</text>
</comment>
<dbReference type="AlphaFoldDB" id="A0AAV5KRM5"/>
<protein>
    <recommendedName>
        <fullName evidence="3">RNase H type-1 domain-containing protein</fullName>
    </recommendedName>
</protein>
<evidence type="ECO:0000313" key="2">
    <source>
        <dbReference type="Proteomes" id="UP001054252"/>
    </source>
</evidence>
<gene>
    <name evidence="1" type="ORF">SLEP1_g36318</name>
</gene>
<dbReference type="Proteomes" id="UP001054252">
    <property type="component" value="Unassembled WGS sequence"/>
</dbReference>
<evidence type="ECO:0000313" key="1">
    <source>
        <dbReference type="EMBL" id="GKV27113.1"/>
    </source>
</evidence>
<proteinExistence type="predicted"/>
<sequence>MKSSFPSWKFSLVPKRINEAADWVAGQSRMLACPCNWINHPPLGLAQILNKDGFPASPRD</sequence>
<organism evidence="1 2">
    <name type="scientific">Rubroshorea leprosula</name>
    <dbReference type="NCBI Taxonomy" id="152421"/>
    <lineage>
        <taxon>Eukaryota</taxon>
        <taxon>Viridiplantae</taxon>
        <taxon>Streptophyta</taxon>
        <taxon>Embryophyta</taxon>
        <taxon>Tracheophyta</taxon>
        <taxon>Spermatophyta</taxon>
        <taxon>Magnoliopsida</taxon>
        <taxon>eudicotyledons</taxon>
        <taxon>Gunneridae</taxon>
        <taxon>Pentapetalae</taxon>
        <taxon>rosids</taxon>
        <taxon>malvids</taxon>
        <taxon>Malvales</taxon>
        <taxon>Dipterocarpaceae</taxon>
        <taxon>Rubroshorea</taxon>
    </lineage>
</organism>
<keyword evidence="2" id="KW-1185">Reference proteome</keyword>
<name>A0AAV5KRM5_9ROSI</name>